<dbReference type="EMBL" id="CASHSV030000013">
    <property type="protein sequence ID" value="CAJ2637117.1"/>
    <property type="molecule type" value="Genomic_DNA"/>
</dbReference>
<gene>
    <name evidence="1" type="ORF">MILVUS5_LOCUS7512</name>
</gene>
<sequence length="1023" mass="117800">MTSEGSSNGFVQPAIPKFDGHYDHWSMLMENFLRSKEYWGLIEEGIPEVRDEAALNEAQLKARNDMKLKDLKAKNYLYQAIDRVVLETILKKDTAKDIWDSLKKKYQGTIRVKRAQLQALRKEFEILNMKTGESVNEYFARTLTIANRMRTHGEKMEDVTIIEKILRSMTSKFDYVVCSIEESNDIDTMSVDELQSSLLVHEQLMSNHIEEEQVLKVTHAGNSYGRSRGRGSFRGRGRGRGRGIREGNFDKSSFECYNCHKTGHFQWECPYKAERTTNFVEADEEEILLMAYMENKQAENGQIWYLDSGCSNHMTGNKNLFCDLNESFRQNVKLGNDSSMSVMGKGSVKVQMNKKMQIVDDVYYVPELKSNLISLGQLQETGCAIIIQKGSCQIHDPKEGLIVAVKMSGNRMFQLKNETFEDQTCLKVSVSNPSWLWHYRFGHLNFNGLRALQQKEMVKGLPQIETPSHVCEECVIAKQHRKSFPRESNWRASHVLQLVHSNICGPMNPTSNSDKRYFITFADDFSRKTWVYFLKEKSEAIEMFRKFIARVEKETKQHIQCLRTDRGGEYTSSEFVNVCECNGIKRQLTAAYTPHQNDVSERKNRTIMNMVRSLLANKNVSKTFWPEAVNWSVQVLNRCPTFSVKNMTPEEAWSGHKPVVDHFRIFGCVAYVHVPDPKRKKLDDKGEKCVLLGVSEESKAYRLYNPLTKKVCISKDVVFDEISRWNWENNDKGKSLPLEPEDNINVEVEKDADNDCEELNEFGSDHGSEGAENLQQNMQRPRRRPGWMDDYTSGEELSDEDTLAHFALFAGCDPISFDEAIKSSRWRKAMDAEIEAIERNNTWELVELPEGEKTVGVKWIYKTKVNEKGEIDKFKARLVAKGYTQKYGVDYSEVFAPVARHDTIRMVISLASLNKLTIYQLDVKSAFLHGELVEQVFVEQPLGYLKKGSKHMVYKLKRALYGLKQAPRAWYSRIHTYFTQAGFHKCPYEHTLYIKTGEKGNILIVCLYTGKASCGEAFEEESH</sequence>
<evidence type="ECO:0000313" key="2">
    <source>
        <dbReference type="Proteomes" id="UP001177021"/>
    </source>
</evidence>
<keyword evidence="2" id="KW-1185">Reference proteome</keyword>
<dbReference type="Proteomes" id="UP001177021">
    <property type="component" value="Unassembled WGS sequence"/>
</dbReference>
<comment type="caution">
    <text evidence="1">The sequence shown here is derived from an EMBL/GenBank/DDBJ whole genome shotgun (WGS) entry which is preliminary data.</text>
</comment>
<accession>A0ACB0IY61</accession>
<name>A0ACB0IY61_TRIPR</name>
<organism evidence="1 2">
    <name type="scientific">Trifolium pratense</name>
    <name type="common">Red clover</name>
    <dbReference type="NCBI Taxonomy" id="57577"/>
    <lineage>
        <taxon>Eukaryota</taxon>
        <taxon>Viridiplantae</taxon>
        <taxon>Streptophyta</taxon>
        <taxon>Embryophyta</taxon>
        <taxon>Tracheophyta</taxon>
        <taxon>Spermatophyta</taxon>
        <taxon>Magnoliopsida</taxon>
        <taxon>eudicotyledons</taxon>
        <taxon>Gunneridae</taxon>
        <taxon>Pentapetalae</taxon>
        <taxon>rosids</taxon>
        <taxon>fabids</taxon>
        <taxon>Fabales</taxon>
        <taxon>Fabaceae</taxon>
        <taxon>Papilionoideae</taxon>
        <taxon>50 kb inversion clade</taxon>
        <taxon>NPAAA clade</taxon>
        <taxon>Hologalegina</taxon>
        <taxon>IRL clade</taxon>
        <taxon>Trifolieae</taxon>
        <taxon>Trifolium</taxon>
    </lineage>
</organism>
<evidence type="ECO:0000313" key="1">
    <source>
        <dbReference type="EMBL" id="CAJ2637117.1"/>
    </source>
</evidence>
<protein>
    <submittedName>
        <fullName evidence="1">Uncharacterized protein</fullName>
    </submittedName>
</protein>
<reference evidence="1" key="1">
    <citation type="submission" date="2023-10" db="EMBL/GenBank/DDBJ databases">
        <authorList>
            <person name="Rodriguez Cubillos JULIANA M."/>
            <person name="De Vega J."/>
        </authorList>
    </citation>
    <scope>NUCLEOTIDE SEQUENCE</scope>
</reference>
<proteinExistence type="predicted"/>